<dbReference type="OrthoDB" id="9800230at2"/>
<dbReference type="KEGG" id="als:DJ013_05405"/>
<evidence type="ECO:0000313" key="2">
    <source>
        <dbReference type="Proteomes" id="UP000249873"/>
    </source>
</evidence>
<gene>
    <name evidence="1" type="ORF">DJ013_05405</name>
</gene>
<accession>A0A2Z4GIB7</accession>
<sequence>MKTLSFSVFALGVMLLNSCVPKEKGTTITVKNELGFERTFETVVLSKSELNVEDLNVLGIKDKETGELQLTQLVDNDGDGIMDDILFQPSIAGNSEKVYDIVSITEAEKPKAEELCYSRFVPERTDDYTWENNKVAFRMYGPRAQQMIEEDIPGGTLSSGVDAWLKKVEYPIINNWYKKEMENQGAYHLDSGEGLDNFHVGQSRGVGGVAIKKGDSYYFSKNYTKWKTITTGPIRTSFYLEIGDWDVDGNPIKESKIISLDLGSNFSKFEVTISGTDTLSAGLTLHEKDGVVNENNNDAWVSYWQPHADSELATAIVVPKTTFIGFENYDSEVADLSNAYAHMKVDNNKVVYYAGFTWKESGQFKSQAEWESYLGTFSEQINTPLAVKVILK</sequence>
<dbReference type="Proteomes" id="UP000249873">
    <property type="component" value="Chromosome"/>
</dbReference>
<organism evidence="1 2">
    <name type="scientific">Arcticibacterium luteifluviistationis</name>
    <dbReference type="NCBI Taxonomy" id="1784714"/>
    <lineage>
        <taxon>Bacteria</taxon>
        <taxon>Pseudomonadati</taxon>
        <taxon>Bacteroidota</taxon>
        <taxon>Cytophagia</taxon>
        <taxon>Cytophagales</taxon>
        <taxon>Leadbetterellaceae</taxon>
        <taxon>Arcticibacterium</taxon>
    </lineage>
</organism>
<dbReference type="AlphaFoldDB" id="A0A2Z4GIB7"/>
<reference evidence="1 2" key="1">
    <citation type="submission" date="2018-05" db="EMBL/GenBank/DDBJ databases">
        <title>Complete genome sequence of Arcticibacterium luteifluviistationis SM1504T, a cytophagaceae bacterium isolated from Arctic surface seawater.</title>
        <authorList>
            <person name="Li Y."/>
            <person name="Qin Q.-L."/>
        </authorList>
    </citation>
    <scope>NUCLEOTIDE SEQUENCE [LARGE SCALE GENOMIC DNA]</scope>
    <source>
        <strain evidence="1 2">SM1504</strain>
    </source>
</reference>
<dbReference type="InterPro" id="IPR032342">
    <property type="entry name" value="DUF4861"/>
</dbReference>
<evidence type="ECO:0000313" key="1">
    <source>
        <dbReference type="EMBL" id="AWW00815.1"/>
    </source>
</evidence>
<name>A0A2Z4GIB7_9BACT</name>
<proteinExistence type="predicted"/>
<dbReference type="Pfam" id="PF16153">
    <property type="entry name" value="DUF4861"/>
    <property type="match status" value="1"/>
</dbReference>
<dbReference type="EMBL" id="CP029480">
    <property type="protein sequence ID" value="AWW00815.1"/>
    <property type="molecule type" value="Genomic_DNA"/>
</dbReference>
<protein>
    <submittedName>
        <fullName evidence="1">DUF4861 domain-containing protein</fullName>
    </submittedName>
</protein>
<keyword evidence="2" id="KW-1185">Reference proteome</keyword>